<gene>
    <name evidence="1" type="ORF">DNX69_23320</name>
</gene>
<evidence type="ECO:0000313" key="1">
    <source>
        <dbReference type="EMBL" id="PZA09574.1"/>
    </source>
</evidence>
<dbReference type="AlphaFoldDB" id="A0A323U9U0"/>
<reference evidence="1 2" key="1">
    <citation type="submission" date="2018-06" db="EMBL/GenBank/DDBJ databases">
        <title>Draft Whole-Genome Sequence of the purple photosynthetic bacterium Rhodospeudomonas palustris XCP.</title>
        <authorList>
            <person name="Rayyan A."/>
            <person name="Meyer T.E."/>
            <person name="Kyndt J.A."/>
        </authorList>
    </citation>
    <scope>NUCLEOTIDE SEQUENCE [LARGE SCALE GENOMIC DNA]</scope>
    <source>
        <strain evidence="1 2">XCP</strain>
    </source>
</reference>
<comment type="caution">
    <text evidence="1">The sequence shown here is derived from an EMBL/GenBank/DDBJ whole genome shotgun (WGS) entry which is preliminary data.</text>
</comment>
<organism evidence="1 2">
    <name type="scientific">Rhodopseudomonas palustris</name>
    <dbReference type="NCBI Taxonomy" id="1076"/>
    <lineage>
        <taxon>Bacteria</taxon>
        <taxon>Pseudomonadati</taxon>
        <taxon>Pseudomonadota</taxon>
        <taxon>Alphaproteobacteria</taxon>
        <taxon>Hyphomicrobiales</taxon>
        <taxon>Nitrobacteraceae</taxon>
        <taxon>Rhodopseudomonas</taxon>
    </lineage>
</organism>
<dbReference type="RefSeq" id="WP_110788486.1">
    <property type="nucleotide sequence ID" value="NZ_QKQS01000033.1"/>
</dbReference>
<dbReference type="EMBL" id="QKQS01000033">
    <property type="protein sequence ID" value="PZA09574.1"/>
    <property type="molecule type" value="Genomic_DNA"/>
</dbReference>
<accession>A0A323U9U0</accession>
<name>A0A323U9U0_RHOPL</name>
<protein>
    <recommendedName>
        <fullName evidence="3">DUF2946 domain-containing protein</fullName>
    </recommendedName>
</protein>
<sequence length="126" mass="13128">MRGWGGMDWVRANIRGGARLALIALVLQFALSFGHVHSLAQTAAAVAEITATDGQTDPDIDHQHPGAADLCAICAVVSMASLALAATPPALPQQQAHTFHYRLAVLDDAELSSPPGAFQPRGPPLS</sequence>
<evidence type="ECO:0008006" key="3">
    <source>
        <dbReference type="Google" id="ProtNLM"/>
    </source>
</evidence>
<dbReference type="Proteomes" id="UP000248134">
    <property type="component" value="Unassembled WGS sequence"/>
</dbReference>
<dbReference type="OrthoDB" id="8129627at2"/>
<evidence type="ECO:0000313" key="2">
    <source>
        <dbReference type="Proteomes" id="UP000248134"/>
    </source>
</evidence>
<proteinExistence type="predicted"/>